<name>A0A7G5H212_9BACT</name>
<organism evidence="1 2">
    <name type="scientific">Spirosoma foliorum</name>
    <dbReference type="NCBI Taxonomy" id="2710596"/>
    <lineage>
        <taxon>Bacteria</taxon>
        <taxon>Pseudomonadati</taxon>
        <taxon>Bacteroidota</taxon>
        <taxon>Cytophagia</taxon>
        <taxon>Cytophagales</taxon>
        <taxon>Cytophagaceae</taxon>
        <taxon>Spirosoma</taxon>
    </lineage>
</organism>
<reference evidence="1 2" key="1">
    <citation type="submission" date="2020-07" db="EMBL/GenBank/DDBJ databases">
        <title>Spirosoma foliorum sp. nov., isolated from the leaves on the Nejang mountain Korea, Republic of.</title>
        <authorList>
            <person name="Ho H."/>
            <person name="Lee Y.-J."/>
            <person name="Nurcahyanto D.-A."/>
            <person name="Kim S.-G."/>
        </authorList>
    </citation>
    <scope>NUCLEOTIDE SEQUENCE [LARGE SCALE GENOMIC DNA]</scope>
    <source>
        <strain evidence="1 2">PL0136</strain>
    </source>
</reference>
<dbReference type="AlphaFoldDB" id="A0A7G5H212"/>
<dbReference type="KEGG" id="sfol:H3H32_09815"/>
<gene>
    <name evidence="1" type="ORF">H3H32_09815</name>
</gene>
<dbReference type="InterPro" id="IPR049253">
    <property type="entry name" value="DUF6886"/>
</dbReference>
<dbReference type="RefSeq" id="WP_182462502.1">
    <property type="nucleotide sequence ID" value="NZ_CP059732.1"/>
</dbReference>
<protein>
    <submittedName>
        <fullName evidence="1">Uncharacterized protein</fullName>
    </submittedName>
</protein>
<accession>A0A7G5H212</accession>
<proteinExistence type="predicted"/>
<dbReference type="Proteomes" id="UP000515369">
    <property type="component" value="Chromosome"/>
</dbReference>
<evidence type="ECO:0000313" key="1">
    <source>
        <dbReference type="EMBL" id="QMW05154.1"/>
    </source>
</evidence>
<dbReference type="Pfam" id="PF21820">
    <property type="entry name" value="DUF6886"/>
    <property type="match status" value="1"/>
</dbReference>
<sequence length="176" mass="20539">MQPNRLVHISEDPTIKVFEPKPSPSHFDSIHGDVVFAITETLLHNYLFPRDCPRVTFYSKDSTSEVDKEKFLGNTPASFVVVLENKWREKIEQAQLYCYEFRPDNFVLLDEGAGYYVSYQSETPLSMRIIKNCLEELEKRTIEVRFVETLWPLAREVAESTLQFSLIRMRNAIPES</sequence>
<keyword evidence="2" id="KW-1185">Reference proteome</keyword>
<evidence type="ECO:0000313" key="2">
    <source>
        <dbReference type="Proteomes" id="UP000515369"/>
    </source>
</evidence>
<dbReference type="EMBL" id="CP059732">
    <property type="protein sequence ID" value="QMW05154.1"/>
    <property type="molecule type" value="Genomic_DNA"/>
</dbReference>